<evidence type="ECO:0000313" key="2">
    <source>
        <dbReference type="Proteomes" id="UP000824161"/>
    </source>
</evidence>
<reference evidence="1" key="2">
    <citation type="journal article" date="2021" name="PeerJ">
        <title>Extensive microbial diversity within the chicken gut microbiome revealed by metagenomics and culture.</title>
        <authorList>
            <person name="Gilroy R."/>
            <person name="Ravi A."/>
            <person name="Getino M."/>
            <person name="Pursley I."/>
            <person name="Horton D.L."/>
            <person name="Alikhan N.F."/>
            <person name="Baker D."/>
            <person name="Gharbi K."/>
            <person name="Hall N."/>
            <person name="Watson M."/>
            <person name="Adriaenssens E.M."/>
            <person name="Foster-Nyarko E."/>
            <person name="Jarju S."/>
            <person name="Secka A."/>
            <person name="Antonio M."/>
            <person name="Oren A."/>
            <person name="Chaudhuri R.R."/>
            <person name="La Ragione R."/>
            <person name="Hildebrand F."/>
            <person name="Pallen M.J."/>
        </authorList>
    </citation>
    <scope>NUCLEOTIDE SEQUENCE</scope>
    <source>
        <strain evidence="1">1383</strain>
    </source>
</reference>
<dbReference type="EMBL" id="DVLY01000113">
    <property type="protein sequence ID" value="HIT98131.1"/>
    <property type="molecule type" value="Genomic_DNA"/>
</dbReference>
<evidence type="ECO:0000313" key="1">
    <source>
        <dbReference type="EMBL" id="HIT98131.1"/>
    </source>
</evidence>
<gene>
    <name evidence="1" type="ORF">IAC44_04750</name>
</gene>
<reference evidence="1" key="1">
    <citation type="submission" date="2020-10" db="EMBL/GenBank/DDBJ databases">
        <authorList>
            <person name="Gilroy R."/>
        </authorList>
    </citation>
    <scope>NUCLEOTIDE SEQUENCE</scope>
    <source>
        <strain evidence="1">1383</strain>
    </source>
</reference>
<dbReference type="AlphaFoldDB" id="A0A9D1HA07"/>
<sequence length="219" mass="24833">MKSISSVVESLIKEKPYLEEALAQDLINISSLARALQPEIEAELKKEVREGAIIMAIKRIHPILQFELENKIRQIIRALGDITVRSNLVKYTFRNSSTLILRQGQLLDKIGHAKEIFYTYSQGVYETTIILSNTAEEYVETCFRGEQLVSKAPNLASITVKLPEENSNCSGLYYYIFKKIAWEGINLLEVVSTTNEFTLIVSQDDIDKAFSVVKRLNIA</sequence>
<dbReference type="GO" id="GO:0016301">
    <property type="term" value="F:kinase activity"/>
    <property type="evidence" value="ECO:0007669"/>
    <property type="project" value="UniProtKB-KW"/>
</dbReference>
<organism evidence="1 2">
    <name type="scientific">Candidatus Merdimorpha stercoravium</name>
    <dbReference type="NCBI Taxonomy" id="2840863"/>
    <lineage>
        <taxon>Bacteria</taxon>
        <taxon>Pseudomonadati</taxon>
        <taxon>Bacteroidota</taxon>
        <taxon>Flavobacteriia</taxon>
        <taxon>Flavobacteriales</taxon>
        <taxon>Candidatus Merdimorpha</taxon>
    </lineage>
</organism>
<protein>
    <submittedName>
        <fullName evidence="1">Aspartate kinase</fullName>
    </submittedName>
</protein>
<dbReference type="Proteomes" id="UP000824161">
    <property type="component" value="Unassembled WGS sequence"/>
</dbReference>
<comment type="caution">
    <text evidence="1">The sequence shown here is derived from an EMBL/GenBank/DDBJ whole genome shotgun (WGS) entry which is preliminary data.</text>
</comment>
<name>A0A9D1HA07_9FLAO</name>
<keyword evidence="1" id="KW-0418">Kinase</keyword>
<accession>A0A9D1HA07</accession>
<keyword evidence="1" id="KW-0808">Transferase</keyword>
<proteinExistence type="predicted"/>